<evidence type="ECO:0000313" key="6">
    <source>
        <dbReference type="EMBL" id="UZF44035.1"/>
    </source>
</evidence>
<evidence type="ECO:0000256" key="1">
    <source>
        <dbReference type="ARBA" id="ARBA00022714"/>
    </source>
</evidence>
<evidence type="ECO:0000256" key="4">
    <source>
        <dbReference type="ARBA" id="ARBA00023014"/>
    </source>
</evidence>
<dbReference type="GO" id="GO:0005737">
    <property type="term" value="C:cytoplasm"/>
    <property type="evidence" value="ECO:0007669"/>
    <property type="project" value="UniProtKB-ARBA"/>
</dbReference>
<dbReference type="Proteomes" id="UP001162740">
    <property type="component" value="Chromosome"/>
</dbReference>
<organism evidence="6 7">
    <name type="scientific">Rhodococcus rhodochrous</name>
    <dbReference type="NCBI Taxonomy" id="1829"/>
    <lineage>
        <taxon>Bacteria</taxon>
        <taxon>Bacillati</taxon>
        <taxon>Actinomycetota</taxon>
        <taxon>Actinomycetes</taxon>
        <taxon>Mycobacteriales</taxon>
        <taxon>Nocardiaceae</taxon>
        <taxon>Rhodococcus</taxon>
    </lineage>
</organism>
<dbReference type="RefSeq" id="WP_059383386.1">
    <property type="nucleotide sequence ID" value="NZ_CBJNPB010000429.1"/>
</dbReference>
<name>A0AA46WU90_RHORH</name>
<evidence type="ECO:0000313" key="7">
    <source>
        <dbReference type="Proteomes" id="UP001162740"/>
    </source>
</evidence>
<reference evidence="6 7" key="1">
    <citation type="journal article" date="2021" name="Front. Microbiol.">
        <title>Bacterial Transformation of Aromatic Monomers in Softwood Black Liquor.</title>
        <authorList>
            <person name="Navas L.E."/>
            <person name="Dexter G."/>
            <person name="Liu J."/>
            <person name="Levy-Booth D."/>
            <person name="Cho M."/>
            <person name="Jang S.K."/>
            <person name="Mansfield S.D."/>
            <person name="Renneckar S."/>
            <person name="Mohn W.W."/>
            <person name="Eltis L.D."/>
        </authorList>
    </citation>
    <scope>NUCLEOTIDE SEQUENCE [LARGE SCALE GENOMIC DNA]</scope>
    <source>
        <strain evidence="6 7">GD02</strain>
    </source>
</reference>
<dbReference type="SMART" id="SM00704">
    <property type="entry name" value="ZnF_CDGSH"/>
    <property type="match status" value="1"/>
</dbReference>
<keyword evidence="1" id="KW-0001">2Fe-2S</keyword>
<dbReference type="EMBL" id="CP083974">
    <property type="protein sequence ID" value="UZF44035.1"/>
    <property type="molecule type" value="Genomic_DNA"/>
</dbReference>
<keyword evidence="2" id="KW-0479">Metal-binding</keyword>
<dbReference type="Pfam" id="PF09360">
    <property type="entry name" value="zf-CDGSH"/>
    <property type="match status" value="1"/>
</dbReference>
<proteinExistence type="predicted"/>
<protein>
    <submittedName>
        <fullName evidence="6">CDGSH iron-sulfur domain-containing protein</fullName>
    </submittedName>
</protein>
<evidence type="ECO:0000256" key="3">
    <source>
        <dbReference type="ARBA" id="ARBA00023004"/>
    </source>
</evidence>
<accession>A0AA46WU90</accession>
<sequence length="92" mass="9882">MSRTPKITQLTADGECEARVVRQVRGGPTLVEGPVRIVEDDGAETVSDRFVVAVCRCHRSALYPLCDTSHRTLRAPKAASTETPKAAASTDT</sequence>
<keyword evidence="4" id="KW-0411">Iron-sulfur</keyword>
<feature type="domain" description="Iron-binding zinc finger CDGSH type" evidence="5">
    <location>
        <begin position="32"/>
        <end position="76"/>
    </location>
</feature>
<dbReference type="InterPro" id="IPR018967">
    <property type="entry name" value="FeS-contain_CDGSH-typ"/>
</dbReference>
<evidence type="ECO:0000256" key="2">
    <source>
        <dbReference type="ARBA" id="ARBA00022723"/>
    </source>
</evidence>
<dbReference type="InterPro" id="IPR042216">
    <property type="entry name" value="MitoNEET_CISD"/>
</dbReference>
<evidence type="ECO:0000259" key="5">
    <source>
        <dbReference type="SMART" id="SM00704"/>
    </source>
</evidence>
<dbReference type="Gene3D" id="3.40.5.90">
    <property type="entry name" value="CDGSH iron-sulfur domain, mitoNEET-type"/>
    <property type="match status" value="1"/>
</dbReference>
<dbReference type="GO" id="GO:0046872">
    <property type="term" value="F:metal ion binding"/>
    <property type="evidence" value="ECO:0007669"/>
    <property type="project" value="UniProtKB-KW"/>
</dbReference>
<dbReference type="GO" id="GO:0051537">
    <property type="term" value="F:2 iron, 2 sulfur cluster binding"/>
    <property type="evidence" value="ECO:0007669"/>
    <property type="project" value="UniProtKB-KW"/>
</dbReference>
<keyword evidence="3" id="KW-0408">Iron</keyword>
<gene>
    <name evidence="6" type="ORF">KUM34_019480</name>
</gene>
<dbReference type="AlphaFoldDB" id="A0AA46WU90"/>